<evidence type="ECO:0000259" key="1">
    <source>
        <dbReference type="Pfam" id="PF00899"/>
    </source>
</evidence>
<name>A0A1P8U4K9_9MICO</name>
<dbReference type="NCBIfam" id="NF004804">
    <property type="entry name" value="PRK06153.1-3"/>
    <property type="match status" value="1"/>
</dbReference>
<dbReference type="InterPro" id="IPR035985">
    <property type="entry name" value="Ubiquitin-activating_enz"/>
</dbReference>
<dbReference type="Gene3D" id="3.40.50.720">
    <property type="entry name" value="NAD(P)-binding Rossmann-like Domain"/>
    <property type="match status" value="1"/>
</dbReference>
<proteinExistence type="predicted"/>
<feature type="domain" description="DUF6791" evidence="2">
    <location>
        <begin position="10"/>
        <end position="165"/>
    </location>
</feature>
<keyword evidence="4" id="KW-1185">Reference proteome</keyword>
<protein>
    <submittedName>
        <fullName evidence="3">Uncharacterized protein</fullName>
    </submittedName>
</protein>
<dbReference type="SUPFAM" id="SSF69572">
    <property type="entry name" value="Activating enzymes of the ubiquitin-like proteins"/>
    <property type="match status" value="1"/>
</dbReference>
<dbReference type="STRING" id="36805.BOH66_01065"/>
<feature type="domain" description="THIF-type NAD/FAD binding fold" evidence="1">
    <location>
        <begin position="177"/>
        <end position="304"/>
    </location>
</feature>
<organism evidence="3 4">
    <name type="scientific">Microbacterium aurum</name>
    <dbReference type="NCBI Taxonomy" id="36805"/>
    <lineage>
        <taxon>Bacteria</taxon>
        <taxon>Bacillati</taxon>
        <taxon>Actinomycetota</taxon>
        <taxon>Actinomycetes</taxon>
        <taxon>Micrococcales</taxon>
        <taxon>Microbacteriaceae</taxon>
        <taxon>Microbacterium</taxon>
    </lineage>
</organism>
<dbReference type="NCBIfam" id="NF004805">
    <property type="entry name" value="PRK06153.1-4"/>
    <property type="match status" value="1"/>
</dbReference>
<dbReference type="CDD" id="cd01483">
    <property type="entry name" value="E1_enzyme_family"/>
    <property type="match status" value="1"/>
</dbReference>
<dbReference type="Pfam" id="PF20590">
    <property type="entry name" value="DUF6791"/>
    <property type="match status" value="1"/>
</dbReference>
<dbReference type="AlphaFoldDB" id="A0A1P8U4K9"/>
<accession>A0A1P8U4K9</accession>
<evidence type="ECO:0000259" key="2">
    <source>
        <dbReference type="Pfam" id="PF20590"/>
    </source>
</evidence>
<dbReference type="GO" id="GO:0008641">
    <property type="term" value="F:ubiquitin-like modifier activating enzyme activity"/>
    <property type="evidence" value="ECO:0007669"/>
    <property type="project" value="InterPro"/>
</dbReference>
<dbReference type="EMBL" id="CP018762">
    <property type="protein sequence ID" value="APZ33041.1"/>
    <property type="molecule type" value="Genomic_DNA"/>
</dbReference>
<sequence length="400" mass="43637">MSRQLLSRSDDLRRLVDEGYEVQFPSNMLTLSVPYVNSGGQVARGRLVSTLESAGDRTANPVADHTVFFIGASGSADDLPCDASGQPLTALMHQQGAVEIGAGLIASCGFSHKPPTGYPDYYEKMTTYAAILLAEVHHVDPDVRVETFAPLAAEDGESVHRYFDSATSRARIGAVADKVKGHRVGLIGLGGTGAYILDAVSKTHAAEIHLYDGDVYRPHNAFRAPGATTLEELAEAPTKVDHHQRTYSAMHRGIVAHPDNITEGNIEQLRDMDFVFIAIDSGPHKRMIIEYLFRFGVPFVDTGMGIDQVGSALGGLIRTSRLDPATDTMDWADANLSFTDSDDPYEQNIQVVELNMLNAAHAVIAWKKHIGFYRDYGNEISSNYTLDGNKLMNDSRDDAH</sequence>
<gene>
    <name evidence="3" type="ORF">BOH66_01065</name>
</gene>
<dbReference type="KEGG" id="maur:BOH66_01065"/>
<reference evidence="3 4" key="1">
    <citation type="submission" date="2016-12" db="EMBL/GenBank/DDBJ databases">
        <title>Complete genome sequence of Microbacterium aurum KACC 15219.</title>
        <authorList>
            <person name="Jung Y."/>
            <person name="Shin J.-H."/>
            <person name="Lee Y.-J."/>
            <person name="Yi H."/>
            <person name="Bahn Y.-S."/>
            <person name="Kim J.F."/>
            <person name="Lee D.-W."/>
        </authorList>
    </citation>
    <scope>NUCLEOTIDE SEQUENCE [LARGE SCALE GENOMIC DNA]</scope>
    <source>
        <strain evidence="3 4">KACC 15219</strain>
    </source>
</reference>
<dbReference type="Pfam" id="PF00899">
    <property type="entry name" value="ThiF"/>
    <property type="match status" value="1"/>
</dbReference>
<dbReference type="OrthoDB" id="8773615at2"/>
<evidence type="ECO:0000313" key="3">
    <source>
        <dbReference type="EMBL" id="APZ33041.1"/>
    </source>
</evidence>
<dbReference type="RefSeq" id="WP_076688489.1">
    <property type="nucleotide sequence ID" value="NZ_CP018762.1"/>
</dbReference>
<evidence type="ECO:0000313" key="4">
    <source>
        <dbReference type="Proteomes" id="UP000187185"/>
    </source>
</evidence>
<dbReference type="Proteomes" id="UP000187185">
    <property type="component" value="Chromosome"/>
</dbReference>
<dbReference type="InterPro" id="IPR046741">
    <property type="entry name" value="DUF6791"/>
</dbReference>
<dbReference type="InterPro" id="IPR000594">
    <property type="entry name" value="ThiF_NAD_FAD-bd"/>
</dbReference>